<gene>
    <name evidence="1" type="ORF">ALEPTO_LOCUS4347</name>
</gene>
<dbReference type="OrthoDB" id="6722168at2759"/>
<comment type="caution">
    <text evidence="1">The sequence shown here is derived from an EMBL/GenBank/DDBJ whole genome shotgun (WGS) entry which is preliminary data.</text>
</comment>
<evidence type="ECO:0000313" key="1">
    <source>
        <dbReference type="EMBL" id="CAG8518615.1"/>
    </source>
</evidence>
<reference evidence="1" key="1">
    <citation type="submission" date="2021-06" db="EMBL/GenBank/DDBJ databases">
        <authorList>
            <person name="Kallberg Y."/>
            <person name="Tangrot J."/>
            <person name="Rosling A."/>
        </authorList>
    </citation>
    <scope>NUCLEOTIDE SEQUENCE</scope>
    <source>
        <strain evidence="1">FL130A</strain>
    </source>
</reference>
<keyword evidence="2" id="KW-1185">Reference proteome</keyword>
<protein>
    <submittedName>
        <fullName evidence="1">6398_t:CDS:1</fullName>
    </submittedName>
</protein>
<name>A0A9N9A6N3_9GLOM</name>
<feature type="non-terminal residue" evidence="1">
    <location>
        <position position="48"/>
    </location>
</feature>
<proteinExistence type="predicted"/>
<dbReference type="Proteomes" id="UP000789508">
    <property type="component" value="Unassembled WGS sequence"/>
</dbReference>
<accession>A0A9N9A6N3</accession>
<dbReference type="AlphaFoldDB" id="A0A9N9A6N3"/>
<evidence type="ECO:0000313" key="2">
    <source>
        <dbReference type="Proteomes" id="UP000789508"/>
    </source>
</evidence>
<organism evidence="1 2">
    <name type="scientific">Ambispora leptoticha</name>
    <dbReference type="NCBI Taxonomy" id="144679"/>
    <lineage>
        <taxon>Eukaryota</taxon>
        <taxon>Fungi</taxon>
        <taxon>Fungi incertae sedis</taxon>
        <taxon>Mucoromycota</taxon>
        <taxon>Glomeromycotina</taxon>
        <taxon>Glomeromycetes</taxon>
        <taxon>Archaeosporales</taxon>
        <taxon>Ambisporaceae</taxon>
        <taxon>Ambispora</taxon>
    </lineage>
</organism>
<sequence>MPKLWCFNGRHKAPTLNPIENMWAEMKAMARRRDSPPSNIQVHEKCDE</sequence>
<dbReference type="EMBL" id="CAJVPS010000986">
    <property type="protein sequence ID" value="CAG8518615.1"/>
    <property type="molecule type" value="Genomic_DNA"/>
</dbReference>